<evidence type="ECO:0000313" key="2">
    <source>
        <dbReference type="EMBL" id="MFC3110921.1"/>
    </source>
</evidence>
<proteinExistence type="predicted"/>
<reference evidence="3" key="1">
    <citation type="journal article" date="2019" name="Int. J. Syst. Evol. Microbiol.">
        <title>The Global Catalogue of Microorganisms (GCM) 10K type strain sequencing project: providing services to taxonomists for standard genome sequencing and annotation.</title>
        <authorList>
            <consortium name="The Broad Institute Genomics Platform"/>
            <consortium name="The Broad Institute Genome Sequencing Center for Infectious Disease"/>
            <person name="Wu L."/>
            <person name="Ma J."/>
        </authorList>
    </citation>
    <scope>NUCLEOTIDE SEQUENCE [LARGE SCALE GENOMIC DNA]</scope>
    <source>
        <strain evidence="3">KCTC 42986</strain>
    </source>
</reference>
<feature type="domain" description="AAA" evidence="1">
    <location>
        <begin position="3"/>
        <end position="173"/>
    </location>
</feature>
<dbReference type="EMBL" id="JBHRTP010000091">
    <property type="protein sequence ID" value="MFC3110921.1"/>
    <property type="molecule type" value="Genomic_DNA"/>
</dbReference>
<gene>
    <name evidence="2" type="ORF">ACFOFO_23700</name>
</gene>
<dbReference type="InterPro" id="IPR050678">
    <property type="entry name" value="DNA_Partitioning_ATPase"/>
</dbReference>
<dbReference type="PANTHER" id="PTHR13696:SF99">
    <property type="entry name" value="COBYRINIC ACID AC-DIAMIDE SYNTHASE"/>
    <property type="match status" value="1"/>
</dbReference>
<name>A0ABV7FA11_9BURK</name>
<dbReference type="PIRSF" id="PIRSF009320">
    <property type="entry name" value="Nuc_binding_HP_1000"/>
    <property type="match status" value="1"/>
</dbReference>
<dbReference type="RefSeq" id="WP_390329679.1">
    <property type="nucleotide sequence ID" value="NZ_JBHRTP010000091.1"/>
</dbReference>
<evidence type="ECO:0000313" key="3">
    <source>
        <dbReference type="Proteomes" id="UP001595530"/>
    </source>
</evidence>
<dbReference type="PANTHER" id="PTHR13696">
    <property type="entry name" value="P-LOOP CONTAINING NUCLEOSIDE TRIPHOSPHATE HYDROLASE"/>
    <property type="match status" value="1"/>
</dbReference>
<dbReference type="CDD" id="cd02042">
    <property type="entry name" value="ParAB_family"/>
    <property type="match status" value="1"/>
</dbReference>
<dbReference type="Pfam" id="PF13614">
    <property type="entry name" value="AAA_31"/>
    <property type="match status" value="1"/>
</dbReference>
<dbReference type="SUPFAM" id="SSF52540">
    <property type="entry name" value="P-loop containing nucleoside triphosphate hydrolases"/>
    <property type="match status" value="1"/>
</dbReference>
<dbReference type="Proteomes" id="UP001595530">
    <property type="component" value="Unassembled WGS sequence"/>
</dbReference>
<dbReference type="Gene3D" id="3.40.50.300">
    <property type="entry name" value="P-loop containing nucleotide triphosphate hydrolases"/>
    <property type="match status" value="1"/>
</dbReference>
<dbReference type="InterPro" id="IPR025669">
    <property type="entry name" value="AAA_dom"/>
</dbReference>
<comment type="caution">
    <text evidence="2">The sequence shown here is derived from an EMBL/GenBank/DDBJ whole genome shotgun (WGS) entry which is preliminary data.</text>
</comment>
<protein>
    <submittedName>
        <fullName evidence="2">ParA family protein</fullName>
    </submittedName>
</protein>
<evidence type="ECO:0000259" key="1">
    <source>
        <dbReference type="Pfam" id="PF13614"/>
    </source>
</evidence>
<accession>A0ABV7FA11</accession>
<organism evidence="2 3">
    <name type="scientific">Undibacterium arcticum</name>
    <dbReference type="NCBI Taxonomy" id="1762892"/>
    <lineage>
        <taxon>Bacteria</taxon>
        <taxon>Pseudomonadati</taxon>
        <taxon>Pseudomonadota</taxon>
        <taxon>Betaproteobacteria</taxon>
        <taxon>Burkholderiales</taxon>
        <taxon>Oxalobacteraceae</taxon>
        <taxon>Undibacterium</taxon>
    </lineage>
</organism>
<keyword evidence="3" id="KW-1185">Reference proteome</keyword>
<dbReference type="InterPro" id="IPR027417">
    <property type="entry name" value="P-loop_NTPase"/>
</dbReference>
<sequence>MAKLITVGNQKGGVGKTTLACHLAFAAHEAGRSVLLVDFDTQGNASQFLSQNMKITKNAGGSELLFGGEELIFGQTPHSNIKLLHGHKRLQALDVRNNEVLEMAIAKRREMRKLPFDYVIFDTPANLGPRLASPLFWSDIAILAIKPSLSSMVGLEDMFETIGNAKKRNPILDIRFVINMMNRSSGTQKKECEALHQKFGKNIIGEFSLRQHVADALDNFKPVWNYTKDAKLKREWKEFTARALAVSE</sequence>